<gene>
    <name evidence="4" type="ORF">MAG551_01132</name>
</gene>
<comment type="caution">
    <text evidence="4">The sequence shown here is derived from an EMBL/GenBank/DDBJ whole genome shotgun (WGS) entry which is preliminary data.</text>
</comment>
<dbReference type="PIRSF" id="PIRSF006276">
    <property type="entry name" value="UspA"/>
    <property type="match status" value="1"/>
</dbReference>
<dbReference type="InterPro" id="IPR006015">
    <property type="entry name" value="Universal_stress_UspA"/>
</dbReference>
<dbReference type="CDD" id="cd00293">
    <property type="entry name" value="USP-like"/>
    <property type="match status" value="1"/>
</dbReference>
<protein>
    <recommendedName>
        <fullName evidence="2">Universal stress protein</fullName>
    </recommendedName>
</protein>
<name>A0A941W1X1_9BACT</name>
<dbReference type="PRINTS" id="PR01438">
    <property type="entry name" value="UNVRSLSTRESS"/>
</dbReference>
<dbReference type="PANTHER" id="PTHR46268:SF6">
    <property type="entry name" value="UNIVERSAL STRESS PROTEIN UP12"/>
    <property type="match status" value="1"/>
</dbReference>
<organism evidence="4 5">
    <name type="scientific">Candidatus Scalindua arabica</name>
    <dbReference type="NCBI Taxonomy" id="1127984"/>
    <lineage>
        <taxon>Bacteria</taxon>
        <taxon>Pseudomonadati</taxon>
        <taxon>Planctomycetota</taxon>
        <taxon>Candidatus Brocadiia</taxon>
        <taxon>Candidatus Brocadiales</taxon>
        <taxon>Candidatus Scalinduaceae</taxon>
        <taxon>Candidatus Scalindua</taxon>
    </lineage>
</organism>
<evidence type="ECO:0000259" key="3">
    <source>
        <dbReference type="Pfam" id="PF00582"/>
    </source>
</evidence>
<dbReference type="Proteomes" id="UP000722750">
    <property type="component" value="Unassembled WGS sequence"/>
</dbReference>
<sequence>MIDIKNILCPVDHSDCSKEALKYAVSFAMKDNSKLYLLHVIDIRAFDESINAMTPQIPDDETLKQLKTKLLDCIPEEIRDDMNVEALVVQGIPFVEIISTAKKNDVDMIVLGSHGRTGISHMMIGSVSEKVVRKAPCPVLTVRKSDHKFTTI</sequence>
<dbReference type="Pfam" id="PF00582">
    <property type="entry name" value="Usp"/>
    <property type="match status" value="1"/>
</dbReference>
<dbReference type="InterPro" id="IPR006016">
    <property type="entry name" value="UspA"/>
</dbReference>
<dbReference type="InterPro" id="IPR014729">
    <property type="entry name" value="Rossmann-like_a/b/a_fold"/>
</dbReference>
<dbReference type="EMBL" id="JAANXD010000046">
    <property type="protein sequence ID" value="MBS1258079.1"/>
    <property type="molecule type" value="Genomic_DNA"/>
</dbReference>
<evidence type="ECO:0000256" key="1">
    <source>
        <dbReference type="ARBA" id="ARBA00008791"/>
    </source>
</evidence>
<accession>A0A941W1X1</accession>
<reference evidence="4" key="1">
    <citation type="journal article" date="2021" name="ISME J.">
        <title>Fine-scale metabolic discontinuity in a stratified prokaryote microbiome of a Red Sea deep halocline.</title>
        <authorList>
            <person name="Michoud G."/>
            <person name="Ngugi D.K."/>
            <person name="Barozzi A."/>
            <person name="Merlino G."/>
            <person name="Calleja M.L."/>
            <person name="Delgado-Huertas A."/>
            <person name="Moran X.A.G."/>
            <person name="Daffonchio D."/>
        </authorList>
    </citation>
    <scope>NUCLEOTIDE SEQUENCE</scope>
    <source>
        <strain evidence="4">SuakinDeep_MAG55_1</strain>
    </source>
</reference>
<evidence type="ECO:0000256" key="2">
    <source>
        <dbReference type="PIRNR" id="PIRNR006276"/>
    </source>
</evidence>
<evidence type="ECO:0000313" key="4">
    <source>
        <dbReference type="EMBL" id="MBS1258079.1"/>
    </source>
</evidence>
<dbReference type="Gene3D" id="3.40.50.620">
    <property type="entry name" value="HUPs"/>
    <property type="match status" value="1"/>
</dbReference>
<proteinExistence type="inferred from homology"/>
<evidence type="ECO:0000313" key="5">
    <source>
        <dbReference type="Proteomes" id="UP000722750"/>
    </source>
</evidence>
<comment type="similarity">
    <text evidence="1 2">Belongs to the universal stress protein A family.</text>
</comment>
<dbReference type="SUPFAM" id="SSF52402">
    <property type="entry name" value="Adenine nucleotide alpha hydrolases-like"/>
    <property type="match status" value="1"/>
</dbReference>
<dbReference type="GO" id="GO:0005737">
    <property type="term" value="C:cytoplasm"/>
    <property type="evidence" value="ECO:0007669"/>
    <property type="project" value="UniProtKB-SubCell"/>
</dbReference>
<feature type="domain" description="UspA" evidence="3">
    <location>
        <begin position="4"/>
        <end position="143"/>
    </location>
</feature>
<dbReference type="PANTHER" id="PTHR46268">
    <property type="entry name" value="STRESS RESPONSE PROTEIN NHAX"/>
    <property type="match status" value="1"/>
</dbReference>
<comment type="subcellular location">
    <subcellularLocation>
        <location evidence="2">Cytoplasm</location>
    </subcellularLocation>
</comment>
<dbReference type="AlphaFoldDB" id="A0A941W1X1"/>
<keyword evidence="2" id="KW-0963">Cytoplasm</keyword>